<dbReference type="Gene3D" id="3.80.10.10">
    <property type="entry name" value="Ribonuclease Inhibitor"/>
    <property type="match status" value="1"/>
</dbReference>
<evidence type="ECO:0000259" key="1">
    <source>
        <dbReference type="PROSITE" id="PS50181"/>
    </source>
</evidence>
<dbReference type="GeneID" id="81605020"/>
<dbReference type="SUPFAM" id="SSF52047">
    <property type="entry name" value="RNI-like"/>
    <property type="match status" value="1"/>
</dbReference>
<comment type="caution">
    <text evidence="2">The sequence shown here is derived from an EMBL/GenBank/DDBJ whole genome shotgun (WGS) entry which is preliminary data.</text>
</comment>
<dbReference type="Proteomes" id="UP001213681">
    <property type="component" value="Unassembled WGS sequence"/>
</dbReference>
<evidence type="ECO:0000313" key="3">
    <source>
        <dbReference type="Proteomes" id="UP001213681"/>
    </source>
</evidence>
<dbReference type="InterPro" id="IPR032675">
    <property type="entry name" value="LRR_dom_sf"/>
</dbReference>
<dbReference type="RefSeq" id="XP_056759531.1">
    <property type="nucleotide sequence ID" value="XM_056914777.1"/>
</dbReference>
<sequence length="404" mass="45827">MPMDRLPTEIIDAITEHLDSESIKNFRLTSKSAAQKCLNPRFLSLSSQARTDFTPDSLQNLHSRASHPVFRNAARCLIVQVIVYDHRGVCPKRTKLEIFYGTRDPWGIQWLDKIQQERDSLSDEFVIDSLATTLDSFPSLDEIQFEPRVLIAPGVSRLLLIPSHEFPWMSHVVFIVLAAVARSSTQLRKLDIYNGCRFGCPWLSRHSVSASEFAFYIKRIKAEKPARRSLPIEVLGLTVSNISSEDWSRAGNQTSLRASRAVSPSNDGHELNGFSGVQQLLQLTSKLVSLHLTFDFEMEENTRGPEDPYKIFKSIADDVHLPRLKHFYLTNFSVTGNSLLKFLGSHPQIISLDIWRASIPEEERWNPTLRYINTNMPVLRSVGLSALRKGDRFSGHELISILAD</sequence>
<name>A0AAD6FX15_9EURO</name>
<dbReference type="InterPro" id="IPR001810">
    <property type="entry name" value="F-box_dom"/>
</dbReference>
<proteinExistence type="predicted"/>
<gene>
    <name evidence="2" type="ORF">N7458_011395</name>
</gene>
<reference evidence="2" key="2">
    <citation type="journal article" date="2023" name="IMA Fungus">
        <title>Comparative genomic study of the Penicillium genus elucidates a diverse pangenome and 15 lateral gene transfer events.</title>
        <authorList>
            <person name="Petersen C."/>
            <person name="Sorensen T."/>
            <person name="Nielsen M.R."/>
            <person name="Sondergaard T.E."/>
            <person name="Sorensen J.L."/>
            <person name="Fitzpatrick D.A."/>
            <person name="Frisvad J.C."/>
            <person name="Nielsen K.L."/>
        </authorList>
    </citation>
    <scope>NUCLEOTIDE SEQUENCE</scope>
    <source>
        <strain evidence="2">IBT 16125</strain>
    </source>
</reference>
<dbReference type="AlphaFoldDB" id="A0AAD6FX15"/>
<reference evidence="2" key="1">
    <citation type="submission" date="2022-12" db="EMBL/GenBank/DDBJ databases">
        <authorList>
            <person name="Petersen C."/>
        </authorList>
    </citation>
    <scope>NUCLEOTIDE SEQUENCE</scope>
    <source>
        <strain evidence="2">IBT 16125</strain>
    </source>
</reference>
<evidence type="ECO:0000313" key="2">
    <source>
        <dbReference type="EMBL" id="KAJ5432239.1"/>
    </source>
</evidence>
<dbReference type="EMBL" id="JAPVEA010000009">
    <property type="protein sequence ID" value="KAJ5432239.1"/>
    <property type="molecule type" value="Genomic_DNA"/>
</dbReference>
<protein>
    <recommendedName>
        <fullName evidence="1">F-box domain-containing protein</fullName>
    </recommendedName>
</protein>
<organism evidence="2 3">
    <name type="scientific">Penicillium daleae</name>
    <dbReference type="NCBI Taxonomy" id="63821"/>
    <lineage>
        <taxon>Eukaryota</taxon>
        <taxon>Fungi</taxon>
        <taxon>Dikarya</taxon>
        <taxon>Ascomycota</taxon>
        <taxon>Pezizomycotina</taxon>
        <taxon>Eurotiomycetes</taxon>
        <taxon>Eurotiomycetidae</taxon>
        <taxon>Eurotiales</taxon>
        <taxon>Aspergillaceae</taxon>
        <taxon>Penicillium</taxon>
    </lineage>
</organism>
<keyword evidence="3" id="KW-1185">Reference proteome</keyword>
<accession>A0AAD6FX15</accession>
<feature type="domain" description="F-box" evidence="1">
    <location>
        <begin position="1"/>
        <end position="45"/>
    </location>
</feature>
<dbReference type="Pfam" id="PF00646">
    <property type="entry name" value="F-box"/>
    <property type="match status" value="1"/>
</dbReference>
<dbReference type="PROSITE" id="PS50181">
    <property type="entry name" value="FBOX"/>
    <property type="match status" value="1"/>
</dbReference>